<dbReference type="EMBL" id="NJHN03000063">
    <property type="protein sequence ID" value="KAH9418413.1"/>
    <property type="molecule type" value="Genomic_DNA"/>
</dbReference>
<reference evidence="1 2" key="1">
    <citation type="journal article" date="2018" name="J. Allergy Clin. Immunol.">
        <title>High-quality assembly of Dermatophagoides pteronyssinus genome and transcriptome reveals a wide range of novel allergens.</title>
        <authorList>
            <person name="Liu X.Y."/>
            <person name="Yang K.Y."/>
            <person name="Wang M.Q."/>
            <person name="Kwok J.S."/>
            <person name="Zeng X."/>
            <person name="Yang Z."/>
            <person name="Xiao X.J."/>
            <person name="Lau C.P."/>
            <person name="Li Y."/>
            <person name="Huang Z.M."/>
            <person name="Ba J.G."/>
            <person name="Yim A.K."/>
            <person name="Ouyang C.Y."/>
            <person name="Ngai S.M."/>
            <person name="Chan T.F."/>
            <person name="Leung E.L."/>
            <person name="Liu L."/>
            <person name="Liu Z.G."/>
            <person name="Tsui S.K."/>
        </authorList>
    </citation>
    <scope>NUCLEOTIDE SEQUENCE [LARGE SCALE GENOMIC DNA]</scope>
    <source>
        <strain evidence="1">Derp</strain>
    </source>
</reference>
<proteinExistence type="predicted"/>
<sequence>MIQDHRMKDYLTVCGFNMIGTRSICVSLQNTNSFISLHLQRGGQNVANTTFLSIVDVNIMMIQIKHDRLPSLITTKSPFVHVDGGHGLLKREFLYILRNI</sequence>
<organism evidence="1 2">
    <name type="scientific">Dermatophagoides pteronyssinus</name>
    <name type="common">European house dust mite</name>
    <dbReference type="NCBI Taxonomy" id="6956"/>
    <lineage>
        <taxon>Eukaryota</taxon>
        <taxon>Metazoa</taxon>
        <taxon>Ecdysozoa</taxon>
        <taxon>Arthropoda</taxon>
        <taxon>Chelicerata</taxon>
        <taxon>Arachnida</taxon>
        <taxon>Acari</taxon>
        <taxon>Acariformes</taxon>
        <taxon>Sarcoptiformes</taxon>
        <taxon>Astigmata</taxon>
        <taxon>Psoroptidia</taxon>
        <taxon>Analgoidea</taxon>
        <taxon>Pyroglyphidae</taxon>
        <taxon>Dermatophagoidinae</taxon>
        <taxon>Dermatophagoides</taxon>
    </lineage>
</organism>
<keyword evidence="2" id="KW-1185">Reference proteome</keyword>
<name>A0ABQ8J793_DERPT</name>
<protein>
    <submittedName>
        <fullName evidence="1">Uncharacterized protein</fullName>
    </submittedName>
</protein>
<accession>A0ABQ8J793</accession>
<comment type="caution">
    <text evidence="1">The sequence shown here is derived from an EMBL/GenBank/DDBJ whole genome shotgun (WGS) entry which is preliminary data.</text>
</comment>
<reference evidence="1 2" key="2">
    <citation type="journal article" date="2022" name="Mol. Biol. Evol.">
        <title>Comparative Genomics Reveals Insights into the Divergent Evolution of Astigmatic Mites and Household Pest Adaptations.</title>
        <authorList>
            <person name="Xiong Q."/>
            <person name="Wan A.T."/>
            <person name="Liu X."/>
            <person name="Fung C.S."/>
            <person name="Xiao X."/>
            <person name="Malainual N."/>
            <person name="Hou J."/>
            <person name="Wang L."/>
            <person name="Wang M."/>
            <person name="Yang K.Y."/>
            <person name="Cui Y."/>
            <person name="Leung E.L."/>
            <person name="Nong W."/>
            <person name="Shin S.K."/>
            <person name="Au S.W."/>
            <person name="Jeong K.Y."/>
            <person name="Chew F.T."/>
            <person name="Hui J.H."/>
            <person name="Leung T.F."/>
            <person name="Tungtrongchitr A."/>
            <person name="Zhong N."/>
            <person name="Liu Z."/>
            <person name="Tsui S.K."/>
        </authorList>
    </citation>
    <scope>NUCLEOTIDE SEQUENCE [LARGE SCALE GENOMIC DNA]</scope>
    <source>
        <strain evidence="1">Derp</strain>
    </source>
</reference>
<gene>
    <name evidence="1" type="ORF">DERP_011275</name>
</gene>
<evidence type="ECO:0000313" key="1">
    <source>
        <dbReference type="EMBL" id="KAH9418413.1"/>
    </source>
</evidence>
<evidence type="ECO:0000313" key="2">
    <source>
        <dbReference type="Proteomes" id="UP000887458"/>
    </source>
</evidence>
<dbReference type="Proteomes" id="UP000887458">
    <property type="component" value="Unassembled WGS sequence"/>
</dbReference>